<dbReference type="Gene3D" id="1.25.40.10">
    <property type="entry name" value="Tetratricopeptide repeat domain"/>
    <property type="match status" value="1"/>
</dbReference>
<protein>
    <submittedName>
        <fullName evidence="3">Tetratricopeptide repeat protein</fullName>
    </submittedName>
</protein>
<dbReference type="Pfam" id="PF13432">
    <property type="entry name" value="TPR_16"/>
    <property type="match status" value="1"/>
</dbReference>
<feature type="repeat" description="TPR" evidence="1">
    <location>
        <begin position="65"/>
        <end position="98"/>
    </location>
</feature>
<sequence>MGSKRKTRPGKIVSAAAVCVFAAGILSACANPQKEGTAALEEGNYEEALAQFQEAADSSDREKSAEGYRGLGMAYYESGEYAKALESFQKAVDLGTKETVQLYHLMSVCGMQTWTGEEEDDTAYSSVLEYIQTGLALADADDSEEAPDADMIREMKYNEIICYEKLADWENARQKAEEYLGEYPDDEAVQKEAEFLETR</sequence>
<comment type="caution">
    <text evidence="3">The sequence shown here is derived from an EMBL/GenBank/DDBJ whole genome shotgun (WGS) entry which is preliminary data.</text>
</comment>
<dbReference type="SMART" id="SM00028">
    <property type="entry name" value="TPR"/>
    <property type="match status" value="1"/>
</dbReference>
<dbReference type="InterPro" id="IPR019734">
    <property type="entry name" value="TPR_rpt"/>
</dbReference>
<evidence type="ECO:0000313" key="4">
    <source>
        <dbReference type="Proteomes" id="UP000824243"/>
    </source>
</evidence>
<dbReference type="InterPro" id="IPR011990">
    <property type="entry name" value="TPR-like_helical_dom_sf"/>
</dbReference>
<dbReference type="AlphaFoldDB" id="A0A9D1VWT5"/>
<dbReference type="PROSITE" id="PS50293">
    <property type="entry name" value="TPR_REGION"/>
    <property type="match status" value="1"/>
</dbReference>
<organism evidence="3 4">
    <name type="scientific">Candidatus Mediterraneibacter caccavium</name>
    <dbReference type="NCBI Taxonomy" id="2838661"/>
    <lineage>
        <taxon>Bacteria</taxon>
        <taxon>Bacillati</taxon>
        <taxon>Bacillota</taxon>
        <taxon>Clostridia</taxon>
        <taxon>Lachnospirales</taxon>
        <taxon>Lachnospiraceae</taxon>
        <taxon>Mediterraneibacter</taxon>
    </lineage>
</organism>
<dbReference type="EMBL" id="DXFA01000097">
    <property type="protein sequence ID" value="HIX48419.1"/>
    <property type="molecule type" value="Genomic_DNA"/>
</dbReference>
<dbReference type="SUPFAM" id="SSF48452">
    <property type="entry name" value="TPR-like"/>
    <property type="match status" value="1"/>
</dbReference>
<keyword evidence="1" id="KW-0802">TPR repeat</keyword>
<evidence type="ECO:0000256" key="2">
    <source>
        <dbReference type="SAM" id="SignalP"/>
    </source>
</evidence>
<name>A0A9D1VWT5_9FIRM</name>
<feature type="signal peptide" evidence="2">
    <location>
        <begin position="1"/>
        <end position="30"/>
    </location>
</feature>
<feature type="chain" id="PRO_5039182705" evidence="2">
    <location>
        <begin position="31"/>
        <end position="199"/>
    </location>
</feature>
<gene>
    <name evidence="3" type="ORF">H9981_05330</name>
</gene>
<proteinExistence type="predicted"/>
<dbReference type="Pfam" id="PF13174">
    <property type="entry name" value="TPR_6"/>
    <property type="match status" value="1"/>
</dbReference>
<accession>A0A9D1VWT5</accession>
<evidence type="ECO:0000313" key="3">
    <source>
        <dbReference type="EMBL" id="HIX48419.1"/>
    </source>
</evidence>
<reference evidence="3" key="2">
    <citation type="submission" date="2021-04" db="EMBL/GenBank/DDBJ databases">
        <authorList>
            <person name="Gilroy R."/>
        </authorList>
    </citation>
    <scope>NUCLEOTIDE SEQUENCE</scope>
    <source>
        <strain evidence="3">ChiSjej5B23-15282</strain>
    </source>
</reference>
<dbReference type="PROSITE" id="PS50005">
    <property type="entry name" value="TPR"/>
    <property type="match status" value="1"/>
</dbReference>
<evidence type="ECO:0000256" key="1">
    <source>
        <dbReference type="PROSITE-ProRule" id="PRU00339"/>
    </source>
</evidence>
<keyword evidence="2" id="KW-0732">Signal</keyword>
<dbReference type="Proteomes" id="UP000824243">
    <property type="component" value="Unassembled WGS sequence"/>
</dbReference>
<reference evidence="3" key="1">
    <citation type="journal article" date="2021" name="PeerJ">
        <title>Extensive microbial diversity within the chicken gut microbiome revealed by metagenomics and culture.</title>
        <authorList>
            <person name="Gilroy R."/>
            <person name="Ravi A."/>
            <person name="Getino M."/>
            <person name="Pursley I."/>
            <person name="Horton D.L."/>
            <person name="Alikhan N.F."/>
            <person name="Baker D."/>
            <person name="Gharbi K."/>
            <person name="Hall N."/>
            <person name="Watson M."/>
            <person name="Adriaenssens E.M."/>
            <person name="Foster-Nyarko E."/>
            <person name="Jarju S."/>
            <person name="Secka A."/>
            <person name="Antonio M."/>
            <person name="Oren A."/>
            <person name="Chaudhuri R.R."/>
            <person name="La Ragione R."/>
            <person name="Hildebrand F."/>
            <person name="Pallen M.J."/>
        </authorList>
    </citation>
    <scope>NUCLEOTIDE SEQUENCE</scope>
    <source>
        <strain evidence="3">ChiSjej5B23-15282</strain>
    </source>
</reference>
<dbReference type="PROSITE" id="PS51257">
    <property type="entry name" value="PROKAR_LIPOPROTEIN"/>
    <property type="match status" value="1"/>
</dbReference>